<name>A0A972K3C2_9BACL</name>
<reference evidence="5" key="1">
    <citation type="submission" date="2019-10" db="EMBL/GenBank/DDBJ databases">
        <title>Description of Paenibacillus glebae sp. nov.</title>
        <authorList>
            <person name="Carlier A."/>
            <person name="Qi S."/>
        </authorList>
    </citation>
    <scope>NUCLEOTIDE SEQUENCE</scope>
    <source>
        <strain evidence="5">LMG 31456</strain>
    </source>
</reference>
<evidence type="ECO:0000256" key="1">
    <source>
        <dbReference type="ARBA" id="ARBA00023015"/>
    </source>
</evidence>
<dbReference type="CDD" id="cd06267">
    <property type="entry name" value="PBP1_LacI_sugar_binding-like"/>
    <property type="match status" value="1"/>
</dbReference>
<dbReference type="GO" id="GO:0003700">
    <property type="term" value="F:DNA-binding transcription factor activity"/>
    <property type="evidence" value="ECO:0007669"/>
    <property type="project" value="TreeGrafter"/>
</dbReference>
<protein>
    <recommendedName>
        <fullName evidence="4">Transcriptional regulator LacI/GalR-like sensor domain-containing protein</fullName>
    </recommendedName>
</protein>
<evidence type="ECO:0000256" key="3">
    <source>
        <dbReference type="ARBA" id="ARBA00023163"/>
    </source>
</evidence>
<dbReference type="RefSeq" id="WP_312886587.1">
    <property type="nucleotide sequence ID" value="NZ_WHOD01000080.1"/>
</dbReference>
<dbReference type="GO" id="GO:0000976">
    <property type="term" value="F:transcription cis-regulatory region binding"/>
    <property type="evidence" value="ECO:0007669"/>
    <property type="project" value="TreeGrafter"/>
</dbReference>
<dbReference type="PANTHER" id="PTHR30146">
    <property type="entry name" value="LACI-RELATED TRANSCRIPTIONAL REPRESSOR"/>
    <property type="match status" value="1"/>
</dbReference>
<feature type="domain" description="Transcriptional regulator LacI/GalR-like sensor" evidence="4">
    <location>
        <begin position="26"/>
        <end position="121"/>
    </location>
</feature>
<keyword evidence="2" id="KW-0238">DNA-binding</keyword>
<dbReference type="Pfam" id="PF13377">
    <property type="entry name" value="Peripla_BP_3"/>
    <property type="match status" value="1"/>
</dbReference>
<proteinExistence type="predicted"/>
<keyword evidence="3" id="KW-0804">Transcription</keyword>
<dbReference type="Proteomes" id="UP000641588">
    <property type="component" value="Unassembled WGS sequence"/>
</dbReference>
<dbReference type="SUPFAM" id="SSF53822">
    <property type="entry name" value="Periplasmic binding protein-like I"/>
    <property type="match status" value="1"/>
</dbReference>
<evidence type="ECO:0000256" key="2">
    <source>
        <dbReference type="ARBA" id="ARBA00023125"/>
    </source>
</evidence>
<dbReference type="InterPro" id="IPR046335">
    <property type="entry name" value="LacI/GalR-like_sensor"/>
</dbReference>
<dbReference type="Gene3D" id="3.40.50.2300">
    <property type="match status" value="2"/>
</dbReference>
<dbReference type="PANTHER" id="PTHR30146:SF109">
    <property type="entry name" value="HTH-TYPE TRANSCRIPTIONAL REGULATOR GALS"/>
    <property type="match status" value="1"/>
</dbReference>
<sequence length="128" mass="14080">MYFSPTSLFNDGCIGFSSMRGRSQTHMIKFPTAIFATNDMLALGAMRIMMEKGLQIPQDVSIIGSDNIDFAALSNPSLTTVLTEKEKMGQDAVHILNRLIQKLELPMKVEYEPKLIIGGTTGPVSSRL</sequence>
<accession>A0A972K3C2</accession>
<dbReference type="EMBL" id="WHOD01000080">
    <property type="protein sequence ID" value="NOU95753.1"/>
    <property type="molecule type" value="Genomic_DNA"/>
</dbReference>
<dbReference type="InterPro" id="IPR028082">
    <property type="entry name" value="Peripla_BP_I"/>
</dbReference>
<gene>
    <name evidence="5" type="ORF">GC093_21365</name>
</gene>
<dbReference type="AlphaFoldDB" id="A0A972K3C2"/>
<evidence type="ECO:0000313" key="5">
    <source>
        <dbReference type="EMBL" id="NOU95753.1"/>
    </source>
</evidence>
<comment type="caution">
    <text evidence="5">The sequence shown here is derived from an EMBL/GenBank/DDBJ whole genome shotgun (WGS) entry which is preliminary data.</text>
</comment>
<keyword evidence="6" id="KW-1185">Reference proteome</keyword>
<evidence type="ECO:0000259" key="4">
    <source>
        <dbReference type="Pfam" id="PF13377"/>
    </source>
</evidence>
<evidence type="ECO:0000313" key="6">
    <source>
        <dbReference type="Proteomes" id="UP000641588"/>
    </source>
</evidence>
<organism evidence="5 6">
    <name type="scientific">Paenibacillus foliorum</name>
    <dbReference type="NCBI Taxonomy" id="2654974"/>
    <lineage>
        <taxon>Bacteria</taxon>
        <taxon>Bacillati</taxon>
        <taxon>Bacillota</taxon>
        <taxon>Bacilli</taxon>
        <taxon>Bacillales</taxon>
        <taxon>Paenibacillaceae</taxon>
        <taxon>Paenibacillus</taxon>
    </lineage>
</organism>
<keyword evidence="1" id="KW-0805">Transcription regulation</keyword>